<accession>A4CCW2</accession>
<evidence type="ECO:0008006" key="6">
    <source>
        <dbReference type="Google" id="ProtNLM"/>
    </source>
</evidence>
<dbReference type="Proteomes" id="UP000006201">
    <property type="component" value="Unassembled WGS sequence"/>
</dbReference>
<keyword evidence="1" id="KW-0732">Signal</keyword>
<dbReference type="Gene3D" id="2.60.40.3870">
    <property type="entry name" value="Uncharacterised protein PF16024, DUF4785"/>
    <property type="match status" value="1"/>
</dbReference>
<feature type="domain" description="DUF4785" evidence="2">
    <location>
        <begin position="50"/>
        <end position="194"/>
    </location>
</feature>
<protein>
    <recommendedName>
        <fullName evidence="6">Orphan protein</fullName>
    </recommendedName>
</protein>
<evidence type="ECO:0000259" key="2">
    <source>
        <dbReference type="Pfam" id="PF16024"/>
    </source>
</evidence>
<sequence>MTYLNKTLPLCLVLSFFANANPTFSEIDYTPKHDFKVTATTNNKLADPHQNNQDAVVYVWPNTHSKFDAVSQLQTLQSNEYWQEVSAQELNAGIMLFTTSTEAFVRIAPKTQFSEGEAIKSPALDASQLMIKPRLSSTFEAVEQTISQQEMALAGFEDGSVALKTNASNLVGQLTLRSNQNLQRNSRYLVHVKEKFSNQLLQVSAANIYQPEEEAVFSLSAKIAGQDLDEKNTQLRLINSHGEATQLSYDGGKILLPDNLDMVGAYQGFYELELTSMKVLAGISVKRSIKVPFAQVVSTAELGQAIQVENQAAVQFSLPIKVAHPGRYAVKATLALQSTKGKITHLQTIEVANWLQGDNSIILPFTANAPSKSGSKLLLTNVSLVDQSRMMLLEQHVVW</sequence>
<comment type="caution">
    <text evidence="4">The sequence shown here is derived from an EMBL/GenBank/DDBJ whole genome shotgun (WGS) entry which is preliminary data.</text>
</comment>
<feature type="domain" description="DUF4785" evidence="3">
    <location>
        <begin position="299"/>
        <end position="395"/>
    </location>
</feature>
<dbReference type="InterPro" id="IPR031979">
    <property type="entry name" value="DUF4785_N"/>
</dbReference>
<gene>
    <name evidence="4" type="ORF">PTD2_15237</name>
</gene>
<feature type="signal peptide" evidence="1">
    <location>
        <begin position="1"/>
        <end position="20"/>
    </location>
</feature>
<feature type="chain" id="PRO_5002666183" description="Orphan protein" evidence="1">
    <location>
        <begin position="21"/>
        <end position="399"/>
    </location>
</feature>
<evidence type="ECO:0000313" key="4">
    <source>
        <dbReference type="EMBL" id="EAR27405.1"/>
    </source>
</evidence>
<dbReference type="Gene3D" id="2.60.120.1370">
    <property type="match status" value="1"/>
</dbReference>
<dbReference type="AlphaFoldDB" id="A4CCW2"/>
<dbReference type="HOGENOM" id="CLU_690518_0_0_6"/>
<organism evidence="4 5">
    <name type="scientific">Pseudoalteromonas tunicata D2</name>
    <dbReference type="NCBI Taxonomy" id="87626"/>
    <lineage>
        <taxon>Bacteria</taxon>
        <taxon>Pseudomonadati</taxon>
        <taxon>Pseudomonadota</taxon>
        <taxon>Gammaproteobacteria</taxon>
        <taxon>Alteromonadales</taxon>
        <taxon>Pseudoalteromonadaceae</taxon>
        <taxon>Pseudoalteromonas</taxon>
    </lineage>
</organism>
<reference evidence="4 5" key="1">
    <citation type="submission" date="2006-02" db="EMBL/GenBank/DDBJ databases">
        <authorList>
            <person name="Moran M.A."/>
            <person name="Kjelleberg S."/>
            <person name="Egan S."/>
            <person name="Saunders N."/>
            <person name="Thomas T."/>
            <person name="Ferriera S."/>
            <person name="Johnson J."/>
            <person name="Kravitz S."/>
            <person name="Halpern A."/>
            <person name="Remington K."/>
            <person name="Beeson K."/>
            <person name="Tran B."/>
            <person name="Rogers Y.-H."/>
            <person name="Friedman R."/>
            <person name="Venter J.C."/>
        </authorList>
    </citation>
    <scope>NUCLEOTIDE SEQUENCE [LARGE SCALE GENOMIC DNA]</scope>
    <source>
        <strain evidence="4 5">D2</strain>
    </source>
</reference>
<evidence type="ECO:0000256" key="1">
    <source>
        <dbReference type="SAM" id="SignalP"/>
    </source>
</evidence>
<dbReference type="EMBL" id="AAOH01000006">
    <property type="protein sequence ID" value="EAR27405.1"/>
    <property type="molecule type" value="Genomic_DNA"/>
</dbReference>
<dbReference type="eggNOG" id="ENOG5032T40">
    <property type="taxonomic scope" value="Bacteria"/>
</dbReference>
<name>A4CCW2_9GAMM</name>
<dbReference type="Pfam" id="PF16024">
    <property type="entry name" value="DUF4785_1st"/>
    <property type="match status" value="1"/>
</dbReference>
<dbReference type="STRING" id="87626.PTD2_15237"/>
<evidence type="ECO:0000313" key="5">
    <source>
        <dbReference type="Proteomes" id="UP000006201"/>
    </source>
</evidence>
<dbReference type="InterPro" id="IPR048295">
    <property type="entry name" value="DUF4785_C"/>
</dbReference>
<dbReference type="Pfam" id="PF20943">
    <property type="entry name" value="DUF4785_3rd"/>
    <property type="match status" value="1"/>
</dbReference>
<evidence type="ECO:0000259" key="3">
    <source>
        <dbReference type="Pfam" id="PF20943"/>
    </source>
</evidence>
<keyword evidence="5" id="KW-1185">Reference proteome</keyword>
<dbReference type="OrthoDB" id="6284234at2"/>
<proteinExistence type="predicted"/>
<dbReference type="RefSeq" id="WP_009838667.1">
    <property type="nucleotide sequence ID" value="NZ_AAOH01000006.1"/>
</dbReference>